<keyword evidence="1" id="KW-0812">Transmembrane</keyword>
<feature type="transmembrane region" description="Helical" evidence="1">
    <location>
        <begin position="302"/>
        <end position="324"/>
    </location>
</feature>
<keyword evidence="1" id="KW-1133">Transmembrane helix</keyword>
<evidence type="ECO:0000256" key="1">
    <source>
        <dbReference type="SAM" id="Phobius"/>
    </source>
</evidence>
<feature type="transmembrane region" description="Helical" evidence="1">
    <location>
        <begin position="655"/>
        <end position="671"/>
    </location>
</feature>
<feature type="domain" description="Nose resistant-to-fluoxetine protein N-terminal" evidence="3">
    <location>
        <begin position="48"/>
        <end position="192"/>
    </location>
</feature>
<dbReference type="InterPro" id="IPR052728">
    <property type="entry name" value="O2_lipid_transport_reg"/>
</dbReference>
<dbReference type="Pfam" id="PF20146">
    <property type="entry name" value="NRF"/>
    <property type="match status" value="1"/>
</dbReference>
<protein>
    <submittedName>
        <fullName evidence="4">Nose resistant to fluoxetine protein 6</fullName>
    </submittedName>
</protein>
<keyword evidence="2" id="KW-0732">Signal</keyword>
<dbReference type="Pfam" id="PF01757">
    <property type="entry name" value="Acyl_transf_3"/>
    <property type="match status" value="1"/>
</dbReference>
<evidence type="ECO:0000313" key="4">
    <source>
        <dbReference type="EMBL" id="KYN37135.1"/>
    </source>
</evidence>
<dbReference type="SMART" id="SM00703">
    <property type="entry name" value="NRF"/>
    <property type="match status" value="1"/>
</dbReference>
<dbReference type="PANTHER" id="PTHR11161">
    <property type="entry name" value="O-ACYLTRANSFERASE"/>
    <property type="match status" value="1"/>
</dbReference>
<feature type="transmembrane region" description="Helical" evidence="1">
    <location>
        <begin position="607"/>
        <end position="634"/>
    </location>
</feature>
<name>A0A195F953_9HYME</name>
<dbReference type="AlphaFoldDB" id="A0A195F953"/>
<dbReference type="InterPro" id="IPR002656">
    <property type="entry name" value="Acyl_transf_3_dom"/>
</dbReference>
<evidence type="ECO:0000256" key="2">
    <source>
        <dbReference type="SAM" id="SignalP"/>
    </source>
</evidence>
<dbReference type="Proteomes" id="UP000078541">
    <property type="component" value="Unassembled WGS sequence"/>
</dbReference>
<proteinExistence type="predicted"/>
<keyword evidence="5" id="KW-1185">Reference proteome</keyword>
<dbReference type="GO" id="GO:0016747">
    <property type="term" value="F:acyltransferase activity, transferring groups other than amino-acyl groups"/>
    <property type="evidence" value="ECO:0007669"/>
    <property type="project" value="InterPro"/>
</dbReference>
<sequence length="735" mass="85263">MKQRQLVFILCILTNLTALFCVSAYTHKITRVQTLPAYVIASKTALSSTKCGKELQNFRNAVDQRIPWSLKVLDSSGGFESGFLYGNTYWLGSRSQCLDTMNTAPLQIAEYKISNITQYRDLHKEFPPFEVNYFVAHLRHNSTLKHYVNVFNENVISLGLCLPASCTIDELILILETVFHDKITLIDDLYSVDFQLIQVKDLKDDNEWLSSNALLLVGITLAFTFFMIIIGTLYDIFIHQKYMKESATNNGNVKHISKDINTEINLFSYQDNIIGGILICFSVYTNTKEIFRTKLDTGAISALHGVRFLGMCCIIISHTAVYAMDFIDNKIWMWKKQIYHVNNYIVGIRIVSIDFYFLLSGCLVTYIYLMSKMNKGQIESTNCREKLIELFVHIIKRFIRLTPAYMMVLGIFQLSSVWFDKTSQFYVSEKSHETCAKYWWRNLLYINNFFGLDAMIKNLLGDIKILILKFILYIQCMSWSWYIANDMQLYVIAMTLLILSTTYFYTAVTILGALLIGSIILSGYTSYVYGIVPFQTFNERSKEFRDVFYFLPWFRISPYIIGIITGYVLTKTKNNLILKKKIIISCWCLASACYVFVFSLYGRHMSVLATAVYVALYKIFWAIPVALIIIISFIKHGDIITRSLSLKIWVPFSRLTYCAYLLHPVIIRSIYLSRETTVHFEFLFIMVTGVGYIVISYFCSYILSVMVEIPYILLMRMFIQYRIINKYKIFDIKIS</sequence>
<organism evidence="4 5">
    <name type="scientific">Trachymyrmex septentrionalis</name>
    <dbReference type="NCBI Taxonomy" id="34720"/>
    <lineage>
        <taxon>Eukaryota</taxon>
        <taxon>Metazoa</taxon>
        <taxon>Ecdysozoa</taxon>
        <taxon>Arthropoda</taxon>
        <taxon>Hexapoda</taxon>
        <taxon>Insecta</taxon>
        <taxon>Pterygota</taxon>
        <taxon>Neoptera</taxon>
        <taxon>Endopterygota</taxon>
        <taxon>Hymenoptera</taxon>
        <taxon>Apocrita</taxon>
        <taxon>Aculeata</taxon>
        <taxon>Formicoidea</taxon>
        <taxon>Formicidae</taxon>
        <taxon>Myrmicinae</taxon>
        <taxon>Trachymyrmex</taxon>
    </lineage>
</organism>
<feature type="transmembrane region" description="Helical" evidence="1">
    <location>
        <begin position="552"/>
        <end position="570"/>
    </location>
</feature>
<evidence type="ECO:0000259" key="3">
    <source>
        <dbReference type="SMART" id="SM00703"/>
    </source>
</evidence>
<feature type="transmembrane region" description="Helical" evidence="1">
    <location>
        <begin position="463"/>
        <end position="483"/>
    </location>
</feature>
<reference evidence="4 5" key="1">
    <citation type="submission" date="2016-03" db="EMBL/GenBank/DDBJ databases">
        <title>Trachymyrmex septentrionalis WGS genome.</title>
        <authorList>
            <person name="Nygaard S."/>
            <person name="Hu H."/>
            <person name="Boomsma J."/>
            <person name="Zhang G."/>
        </authorList>
    </citation>
    <scope>NUCLEOTIDE SEQUENCE [LARGE SCALE GENOMIC DNA]</scope>
    <source>
        <strain evidence="4">Tsep2-gDNA-1</strain>
        <tissue evidence="4">Whole body</tissue>
    </source>
</reference>
<feature type="transmembrane region" description="Helical" evidence="1">
    <location>
        <begin position="213"/>
        <end position="234"/>
    </location>
</feature>
<feature type="transmembrane region" description="Helical" evidence="1">
    <location>
        <begin position="582"/>
        <end position="601"/>
    </location>
</feature>
<feature type="transmembrane region" description="Helical" evidence="1">
    <location>
        <begin position="513"/>
        <end position="532"/>
    </location>
</feature>
<gene>
    <name evidence="4" type="ORF">ALC56_08926</name>
</gene>
<evidence type="ECO:0000313" key="5">
    <source>
        <dbReference type="Proteomes" id="UP000078541"/>
    </source>
</evidence>
<keyword evidence="1" id="KW-0472">Membrane</keyword>
<dbReference type="InterPro" id="IPR006621">
    <property type="entry name" value="Nose-resist-to-fluoxetine_N"/>
</dbReference>
<feature type="chain" id="PRO_5008271277" evidence="2">
    <location>
        <begin position="25"/>
        <end position="735"/>
    </location>
</feature>
<feature type="transmembrane region" description="Helical" evidence="1">
    <location>
        <begin position="489"/>
        <end position="506"/>
    </location>
</feature>
<dbReference type="EMBL" id="KQ981727">
    <property type="protein sequence ID" value="KYN37135.1"/>
    <property type="molecule type" value="Genomic_DNA"/>
</dbReference>
<feature type="transmembrane region" description="Helical" evidence="1">
    <location>
        <begin position="683"/>
        <end position="714"/>
    </location>
</feature>
<dbReference type="PANTHER" id="PTHR11161:SF72">
    <property type="entry name" value="FI21449P1"/>
    <property type="match status" value="1"/>
</dbReference>
<accession>A0A195F953</accession>
<feature type="transmembrane region" description="Helical" evidence="1">
    <location>
        <begin position="344"/>
        <end position="369"/>
    </location>
</feature>
<feature type="signal peptide" evidence="2">
    <location>
        <begin position="1"/>
        <end position="24"/>
    </location>
</feature>